<dbReference type="EMBL" id="JACHHG010000010">
    <property type="protein sequence ID" value="MBB6099195.1"/>
    <property type="molecule type" value="Genomic_DNA"/>
</dbReference>
<evidence type="ECO:0000313" key="3">
    <source>
        <dbReference type="EMBL" id="MBB6099195.1"/>
    </source>
</evidence>
<dbReference type="InterPro" id="IPR046801">
    <property type="entry name" value="OpcA_G6PD_N"/>
</dbReference>
<reference evidence="3 4" key="1">
    <citation type="submission" date="2020-08" db="EMBL/GenBank/DDBJ databases">
        <title>Genomic Encyclopedia of Type Strains, Phase IV (KMG-IV): sequencing the most valuable type-strain genomes for metagenomic binning, comparative biology and taxonomic classification.</title>
        <authorList>
            <person name="Goeker M."/>
        </authorList>
    </citation>
    <scope>NUCLEOTIDE SEQUENCE [LARGE SCALE GENOMIC DNA]</scope>
    <source>
        <strain evidence="3 4">DSM 21458</strain>
    </source>
</reference>
<keyword evidence="4" id="KW-1185">Reference proteome</keyword>
<dbReference type="InterPro" id="IPR046802">
    <property type="entry name" value="OpcA_G6PD_C"/>
</dbReference>
<proteinExistence type="predicted"/>
<evidence type="ECO:0000259" key="2">
    <source>
        <dbReference type="Pfam" id="PF20171"/>
    </source>
</evidence>
<dbReference type="Pfam" id="PF10128">
    <property type="entry name" value="OpcA_G6PD_assem"/>
    <property type="match status" value="1"/>
</dbReference>
<dbReference type="PANTHER" id="PTHR38658">
    <property type="entry name" value="OXPP CYCLE PROTEIN OPCA-RELATED"/>
    <property type="match status" value="1"/>
</dbReference>
<dbReference type="InterPro" id="IPR004555">
    <property type="entry name" value="G6PDH_assembly_OpcA"/>
</dbReference>
<evidence type="ECO:0000313" key="4">
    <source>
        <dbReference type="Proteomes" id="UP000569951"/>
    </source>
</evidence>
<feature type="domain" description="Glucose-6-phosphate dehydrogenase assembly protein OpcA N-terminal" evidence="1">
    <location>
        <begin position="58"/>
        <end position="150"/>
    </location>
</feature>
<gene>
    <name evidence="3" type="ORF">HNR42_002633</name>
</gene>
<evidence type="ECO:0000259" key="1">
    <source>
        <dbReference type="Pfam" id="PF10128"/>
    </source>
</evidence>
<dbReference type="AlphaFoldDB" id="A0A841I5P8"/>
<protein>
    <submittedName>
        <fullName evidence="3">Glucose-6-phosphate dehydrogenase assembly protein OpcA</fullName>
    </submittedName>
</protein>
<organism evidence="3 4">
    <name type="scientific">Deinobacterium chartae</name>
    <dbReference type="NCBI Taxonomy" id="521158"/>
    <lineage>
        <taxon>Bacteria</taxon>
        <taxon>Thermotogati</taxon>
        <taxon>Deinococcota</taxon>
        <taxon>Deinococci</taxon>
        <taxon>Deinococcales</taxon>
        <taxon>Deinococcaceae</taxon>
        <taxon>Deinobacterium</taxon>
    </lineage>
</organism>
<sequence length="314" mass="34644">MPNERKTLGPERSDPRRAAKTLEGLWQQAGVELRIRTGTIVAVTTQPFAERVSAALARLSGRHAGRQILAVIAPDGDLEMDVSLLPQKNRYVERFDLRGTPRQLQGTILPLLSGPLTHVWWACDDPPRGPLFDALAELADQVIADALTLEMRPDRRFALADLSWAHTAPWRELTATLFDAPDAARELGNLEGATVEYADGKRGPLAARLYAGWLASRLGWKDASRIKIRAAKHPTRPHGEIVAVNLRSEDARFRIEALEGHCATASAELPGTPARSQTVILNAWDLPELLGYVMDAPEQNRIFEEALSVARRQA</sequence>
<comment type="caution">
    <text evidence="3">The sequence shown here is derived from an EMBL/GenBank/DDBJ whole genome shotgun (WGS) entry which is preliminary data.</text>
</comment>
<dbReference type="PANTHER" id="PTHR38658:SF1">
    <property type="entry name" value="OXPP CYCLE PROTEIN OPCA-RELATED"/>
    <property type="match status" value="1"/>
</dbReference>
<dbReference type="Pfam" id="PF20171">
    <property type="entry name" value="OpcA_G6PD_C"/>
    <property type="match status" value="1"/>
</dbReference>
<name>A0A841I5P8_9DEIO</name>
<accession>A0A841I5P8</accession>
<feature type="domain" description="Glucose-6-phosphate dehydrogenase assembly protein OpcA C-terminal" evidence="2">
    <location>
        <begin position="159"/>
        <end position="307"/>
    </location>
</feature>
<dbReference type="Proteomes" id="UP000569951">
    <property type="component" value="Unassembled WGS sequence"/>
</dbReference>
<dbReference type="RefSeq" id="WP_183987954.1">
    <property type="nucleotide sequence ID" value="NZ_JACHHG010000010.1"/>
</dbReference>